<reference evidence="1 2" key="1">
    <citation type="submission" date="2014-04" db="EMBL/GenBank/DDBJ databases">
        <authorList>
            <consortium name="DOE Joint Genome Institute"/>
            <person name="Kuo A."/>
            <person name="Ruytinx J."/>
            <person name="Rineau F."/>
            <person name="Colpaert J."/>
            <person name="Kohler A."/>
            <person name="Nagy L.G."/>
            <person name="Floudas D."/>
            <person name="Copeland A."/>
            <person name="Barry K.W."/>
            <person name="Cichocki N."/>
            <person name="Veneault-Fourrey C."/>
            <person name="LaButti K."/>
            <person name="Lindquist E.A."/>
            <person name="Lipzen A."/>
            <person name="Lundell T."/>
            <person name="Morin E."/>
            <person name="Murat C."/>
            <person name="Sun H."/>
            <person name="Tunlid A."/>
            <person name="Henrissat B."/>
            <person name="Grigoriev I.V."/>
            <person name="Hibbett D.S."/>
            <person name="Martin F."/>
            <person name="Nordberg H.P."/>
            <person name="Cantor M.N."/>
            <person name="Hua S.X."/>
        </authorList>
    </citation>
    <scope>NUCLEOTIDE SEQUENCE [LARGE SCALE GENOMIC DNA]</scope>
    <source>
        <strain evidence="1 2">UH-Slu-Lm8-n1</strain>
    </source>
</reference>
<evidence type="ECO:0000313" key="2">
    <source>
        <dbReference type="Proteomes" id="UP000054485"/>
    </source>
</evidence>
<protein>
    <submittedName>
        <fullName evidence="1">Uncharacterized protein</fullName>
    </submittedName>
</protein>
<accession>A0A0D0B9L2</accession>
<dbReference type="HOGENOM" id="CLU_2905657_0_0_1"/>
<evidence type="ECO:0000313" key="1">
    <source>
        <dbReference type="EMBL" id="KIK40373.1"/>
    </source>
</evidence>
<gene>
    <name evidence="1" type="ORF">CY34DRAFT_807310</name>
</gene>
<sequence length="62" mass="7099">MTYILLGISRLRSPRCAYINTRTLAPVPVVCVYRSSPKYKSVKALESLIFTRKVSIEDIPHF</sequence>
<dbReference type="AlphaFoldDB" id="A0A0D0B9L2"/>
<dbReference type="Proteomes" id="UP000054485">
    <property type="component" value="Unassembled WGS sequence"/>
</dbReference>
<dbReference type="InParanoid" id="A0A0D0B9L2"/>
<name>A0A0D0B9L2_9AGAM</name>
<dbReference type="EMBL" id="KN835305">
    <property type="protein sequence ID" value="KIK40373.1"/>
    <property type="molecule type" value="Genomic_DNA"/>
</dbReference>
<organism evidence="1 2">
    <name type="scientific">Suillus luteus UH-Slu-Lm8-n1</name>
    <dbReference type="NCBI Taxonomy" id="930992"/>
    <lineage>
        <taxon>Eukaryota</taxon>
        <taxon>Fungi</taxon>
        <taxon>Dikarya</taxon>
        <taxon>Basidiomycota</taxon>
        <taxon>Agaricomycotina</taxon>
        <taxon>Agaricomycetes</taxon>
        <taxon>Agaricomycetidae</taxon>
        <taxon>Boletales</taxon>
        <taxon>Suillineae</taxon>
        <taxon>Suillaceae</taxon>
        <taxon>Suillus</taxon>
    </lineage>
</organism>
<reference evidence="2" key="2">
    <citation type="submission" date="2015-01" db="EMBL/GenBank/DDBJ databases">
        <title>Evolutionary Origins and Diversification of the Mycorrhizal Mutualists.</title>
        <authorList>
            <consortium name="DOE Joint Genome Institute"/>
            <consortium name="Mycorrhizal Genomics Consortium"/>
            <person name="Kohler A."/>
            <person name="Kuo A."/>
            <person name="Nagy L.G."/>
            <person name="Floudas D."/>
            <person name="Copeland A."/>
            <person name="Barry K.W."/>
            <person name="Cichocki N."/>
            <person name="Veneault-Fourrey C."/>
            <person name="LaButti K."/>
            <person name="Lindquist E.A."/>
            <person name="Lipzen A."/>
            <person name="Lundell T."/>
            <person name="Morin E."/>
            <person name="Murat C."/>
            <person name="Riley R."/>
            <person name="Ohm R."/>
            <person name="Sun H."/>
            <person name="Tunlid A."/>
            <person name="Henrissat B."/>
            <person name="Grigoriev I.V."/>
            <person name="Hibbett D.S."/>
            <person name="Martin F."/>
        </authorList>
    </citation>
    <scope>NUCLEOTIDE SEQUENCE [LARGE SCALE GENOMIC DNA]</scope>
    <source>
        <strain evidence="2">UH-Slu-Lm8-n1</strain>
    </source>
</reference>
<keyword evidence="2" id="KW-1185">Reference proteome</keyword>
<proteinExistence type="predicted"/>